<feature type="region of interest" description="Disordered" evidence="1">
    <location>
        <begin position="678"/>
        <end position="726"/>
    </location>
</feature>
<feature type="region of interest" description="Disordered" evidence="1">
    <location>
        <begin position="325"/>
        <end position="492"/>
    </location>
</feature>
<evidence type="ECO:0000256" key="1">
    <source>
        <dbReference type="SAM" id="MobiDB-lite"/>
    </source>
</evidence>
<feature type="compositionally biased region" description="Pro residues" evidence="1">
    <location>
        <begin position="156"/>
        <end position="169"/>
    </location>
</feature>
<reference evidence="2" key="1">
    <citation type="journal article" date="2023" name="PhytoFront">
        <title>Draft Genome Resources of Seven Strains of Tilletia horrida, Causal Agent of Kernel Smut of Rice.</title>
        <authorList>
            <person name="Khanal S."/>
            <person name="Antony Babu S."/>
            <person name="Zhou X.G."/>
        </authorList>
    </citation>
    <scope>NUCLEOTIDE SEQUENCE</scope>
    <source>
        <strain evidence="2">TX3</strain>
    </source>
</reference>
<evidence type="ECO:0000313" key="2">
    <source>
        <dbReference type="EMBL" id="KAK0536014.1"/>
    </source>
</evidence>
<dbReference type="EMBL" id="JAPDMQ010000084">
    <property type="protein sequence ID" value="KAK0536014.1"/>
    <property type="molecule type" value="Genomic_DNA"/>
</dbReference>
<organism evidence="2 3">
    <name type="scientific">Tilletia horrida</name>
    <dbReference type="NCBI Taxonomy" id="155126"/>
    <lineage>
        <taxon>Eukaryota</taxon>
        <taxon>Fungi</taxon>
        <taxon>Dikarya</taxon>
        <taxon>Basidiomycota</taxon>
        <taxon>Ustilaginomycotina</taxon>
        <taxon>Exobasidiomycetes</taxon>
        <taxon>Tilletiales</taxon>
        <taxon>Tilletiaceae</taxon>
        <taxon>Tilletia</taxon>
    </lineage>
</organism>
<feature type="compositionally biased region" description="Low complexity" evidence="1">
    <location>
        <begin position="451"/>
        <end position="462"/>
    </location>
</feature>
<sequence length="800" mass="83461">MPAVRPPPVPKKSTPNKDGYQQGQSTAHQPRPELSSTSTPAGTHPFPYQALAKAGNSTLSLTTEHQNPSSTSLPRPEFPRAPTSGKGAGLAGHPDESRSLLQRRSRKPLELGFFVSEADRQDSTQLARAASGKRLQNSASMPSMAQGPKSPGSLRSPPPFPPPSMPLPAIPNGQHVPSPKLLQPVRPPRPDHDMPYGKHSPICSAVDLLKQEHGRSRSSSLDTPSAMAGSRAHPQPHPAVEGRRGIDLSTSCTFTPIANFNHTPSRPRYGTDATLPERAPQIELSFLAQGPSAHAHSSSAAGIELGTLGKLRNDFSNYGRTSLDYASPRMASAPNTLSKNARPDVSPDPRTEQSPARARIPVSPPSSPPAAGTSLSRSDSRGRRSSISYKHEPSWSIANQTSPPQAVRELQHSERTAPSHTSSSSLRHMAAFISSGTSVRPAQGTGHVAKSSGGSTSSRETSPLIPMLQSSSQAGSSASSASFDGPNTPAESISERFQTADAALASRRSNSVPRILFLASQEVPTGYEHLLRGRMDAMGLATAQGKPAAVAAPHAASALNELPPHAQVSPTVVHVTPALQSAAAAAAAAEEALSVARSSNNLSPIPGSGPGSYEAHSNSAVLAMGLQSTRSSGVFAHSTGHQFLPIGHLANVERHIQQQQQQQQRGLVQTKQSPLLTPLQQGTFAGPSAARGLSHGRFSQGSQLAPERASYASSADAPASSHPPSFSSYTIAPTATLSAGAVGGAALISPASGAALAQRADSGLGWNHGFTPSRKSSVTSSRAMSGSFRRDDDVEYGMAM</sequence>
<dbReference type="AlphaFoldDB" id="A0AAN6GIL3"/>
<accession>A0AAN6GIL3</accession>
<proteinExistence type="predicted"/>
<keyword evidence="3" id="KW-1185">Reference proteome</keyword>
<dbReference type="Proteomes" id="UP001176521">
    <property type="component" value="Unassembled WGS sequence"/>
</dbReference>
<protein>
    <submittedName>
        <fullName evidence="2">Uncharacterized protein</fullName>
    </submittedName>
</protein>
<feature type="compositionally biased region" description="Low complexity" evidence="1">
    <location>
        <begin position="709"/>
        <end position="726"/>
    </location>
</feature>
<feature type="compositionally biased region" description="Polar residues" evidence="1">
    <location>
        <begin position="773"/>
        <end position="784"/>
    </location>
</feature>
<feature type="compositionally biased region" description="Pro residues" evidence="1">
    <location>
        <begin position="1"/>
        <end position="10"/>
    </location>
</feature>
<feature type="compositionally biased region" description="Low complexity" evidence="1">
    <location>
        <begin position="469"/>
        <end position="482"/>
    </location>
</feature>
<feature type="compositionally biased region" description="Polar residues" evidence="1">
    <location>
        <begin position="134"/>
        <end position="143"/>
    </location>
</feature>
<gene>
    <name evidence="2" type="ORF">OC842_002125</name>
</gene>
<feature type="region of interest" description="Disordered" evidence="1">
    <location>
        <begin position="763"/>
        <end position="793"/>
    </location>
</feature>
<feature type="region of interest" description="Disordered" evidence="1">
    <location>
        <begin position="211"/>
        <end position="242"/>
    </location>
</feature>
<feature type="compositionally biased region" description="Polar residues" evidence="1">
    <location>
        <begin position="19"/>
        <end position="41"/>
    </location>
</feature>
<comment type="caution">
    <text evidence="2">The sequence shown here is derived from an EMBL/GenBank/DDBJ whole genome shotgun (WGS) entry which is preliminary data.</text>
</comment>
<feature type="region of interest" description="Disordered" evidence="1">
    <location>
        <begin position="1"/>
        <end position="196"/>
    </location>
</feature>
<feature type="compositionally biased region" description="Polar residues" evidence="1">
    <location>
        <begin position="55"/>
        <end position="73"/>
    </location>
</feature>
<name>A0AAN6GIL3_9BASI</name>
<evidence type="ECO:0000313" key="3">
    <source>
        <dbReference type="Proteomes" id="UP001176521"/>
    </source>
</evidence>
<feature type="compositionally biased region" description="Basic and acidic residues" evidence="1">
    <location>
        <begin position="341"/>
        <end position="351"/>
    </location>
</feature>